<dbReference type="EnsemblPlants" id="OB03G24890.1">
    <property type="protein sequence ID" value="OB03G24890.1"/>
    <property type="gene ID" value="OB03G24890"/>
</dbReference>
<comment type="cofactor">
    <cofactor evidence="1">
        <name>a divalent metal cation</name>
        <dbReference type="ChEBI" id="CHEBI:60240"/>
    </cofactor>
</comment>
<dbReference type="InterPro" id="IPR027806">
    <property type="entry name" value="HARBI1_dom"/>
</dbReference>
<reference evidence="6" key="1">
    <citation type="journal article" date="2013" name="Nat. Commun.">
        <title>Whole-genome sequencing of Oryza brachyantha reveals mechanisms underlying Oryza genome evolution.</title>
        <authorList>
            <person name="Chen J."/>
            <person name="Huang Q."/>
            <person name="Gao D."/>
            <person name="Wang J."/>
            <person name="Lang Y."/>
            <person name="Liu T."/>
            <person name="Li B."/>
            <person name="Bai Z."/>
            <person name="Luis Goicoechea J."/>
            <person name="Liang C."/>
            <person name="Chen C."/>
            <person name="Zhang W."/>
            <person name="Sun S."/>
            <person name="Liao Y."/>
            <person name="Zhang X."/>
            <person name="Yang L."/>
            <person name="Song C."/>
            <person name="Wang M."/>
            <person name="Shi J."/>
            <person name="Liu G."/>
            <person name="Liu J."/>
            <person name="Zhou H."/>
            <person name="Zhou W."/>
            <person name="Yu Q."/>
            <person name="An N."/>
            <person name="Chen Y."/>
            <person name="Cai Q."/>
            <person name="Wang B."/>
            <person name="Liu B."/>
            <person name="Min J."/>
            <person name="Huang Y."/>
            <person name="Wu H."/>
            <person name="Li Z."/>
            <person name="Zhang Y."/>
            <person name="Yin Y."/>
            <person name="Song W."/>
            <person name="Jiang J."/>
            <person name="Jackson S.A."/>
            <person name="Wing R.A."/>
            <person name="Wang J."/>
            <person name="Chen M."/>
        </authorList>
    </citation>
    <scope>NUCLEOTIDE SEQUENCE [LARGE SCALE GENOMIC DNA]</scope>
    <source>
        <strain evidence="6">cv. IRGC 101232</strain>
    </source>
</reference>
<evidence type="ECO:0000256" key="1">
    <source>
        <dbReference type="ARBA" id="ARBA00001968"/>
    </source>
</evidence>
<dbReference type="GO" id="GO:0046872">
    <property type="term" value="F:metal ion binding"/>
    <property type="evidence" value="ECO:0007669"/>
    <property type="project" value="UniProtKB-KW"/>
</dbReference>
<accession>J3LN63</accession>
<evidence type="ECO:0000256" key="3">
    <source>
        <dbReference type="SAM" id="MobiDB-lite"/>
    </source>
</evidence>
<evidence type="ECO:0000259" key="4">
    <source>
        <dbReference type="Pfam" id="PF12776"/>
    </source>
</evidence>
<feature type="compositionally biased region" description="Gly residues" evidence="3">
    <location>
        <begin position="424"/>
        <end position="433"/>
    </location>
</feature>
<dbReference type="Pfam" id="PF13359">
    <property type="entry name" value="DDE_Tnp_4"/>
    <property type="match status" value="1"/>
</dbReference>
<feature type="region of interest" description="Disordered" evidence="3">
    <location>
        <begin position="424"/>
        <end position="445"/>
    </location>
</feature>
<sequence>MLVVFVVSMVVFGHNHRFRAMQPTFRRSIETISRYFKEVLYAVGELRNEMIKPPSTETNLKISSNGRFNPYFKDCIGAIDGTHVLARVPAAMSAAFRGRKKETTQNVMAAVDFGLRFTYVLAGWEGSAHDALILADALERDDGLSVLAGKYYLVDAGYAARPGFLPPYRGTRYHLKEFDSRNYPRNSRELFNLRHSSLRVTIERAFGALKNSFKILYSKPFHPYKTQFGNDQHVPLEAEWRANDRDEDVLGDIEEDNRGMAQIRDDIATDMWNNRGMAEAGSGNGGQAEGVRTDKGFKEVHLNQVARSLSDHYGLDISGTQVYNHLRKWRQRWVRITRLKDISGALWDDQNSTIVLEDEHYMGHVKDHPKDAEFLNVPLENYTQMTAIFSNGQATGKYAMGSNEALGKLADMAESDLGPLDGTIGDGIAGGRGSSSDRKRKRTHAVNEGEAALITNMTESVREVAAAIRATAHTEVHPELSDSMLNLPGFTEDQLELVLTYLTNNKATSLVYIQKNEERRARWVKKYLEEHLPDDVI</sequence>
<evidence type="ECO:0000313" key="7">
    <source>
        <dbReference type="Proteomes" id="UP000006038"/>
    </source>
</evidence>
<dbReference type="eggNOG" id="KOG4585">
    <property type="taxonomic scope" value="Eukaryota"/>
</dbReference>
<keyword evidence="7" id="KW-1185">Reference proteome</keyword>
<organism evidence="6">
    <name type="scientific">Oryza brachyantha</name>
    <name type="common">malo sina</name>
    <dbReference type="NCBI Taxonomy" id="4533"/>
    <lineage>
        <taxon>Eukaryota</taxon>
        <taxon>Viridiplantae</taxon>
        <taxon>Streptophyta</taxon>
        <taxon>Embryophyta</taxon>
        <taxon>Tracheophyta</taxon>
        <taxon>Spermatophyta</taxon>
        <taxon>Magnoliopsida</taxon>
        <taxon>Liliopsida</taxon>
        <taxon>Poales</taxon>
        <taxon>Poaceae</taxon>
        <taxon>BOP clade</taxon>
        <taxon>Oryzoideae</taxon>
        <taxon>Oryzeae</taxon>
        <taxon>Oryzinae</taxon>
        <taxon>Oryza</taxon>
    </lineage>
</organism>
<dbReference type="Proteomes" id="UP000006038">
    <property type="component" value="Chromosome 3"/>
</dbReference>
<reference evidence="6" key="2">
    <citation type="submission" date="2013-04" db="UniProtKB">
        <authorList>
            <consortium name="EnsemblPlants"/>
        </authorList>
    </citation>
    <scope>IDENTIFICATION</scope>
</reference>
<keyword evidence="2" id="KW-0479">Metal-binding</keyword>
<dbReference type="HOGENOM" id="CLU_017984_4_0_1"/>
<dbReference type="AlphaFoldDB" id="J3LN63"/>
<protein>
    <recommendedName>
        <fullName evidence="8">DDE Tnp4 domain-containing protein</fullName>
    </recommendedName>
</protein>
<dbReference type="Pfam" id="PF12776">
    <property type="entry name" value="Myb_DNA-bind_3"/>
    <property type="match status" value="1"/>
</dbReference>
<feature type="domain" description="DDE Tnp4" evidence="5">
    <location>
        <begin position="79"/>
        <end position="220"/>
    </location>
</feature>
<feature type="domain" description="Myb/SANT-like" evidence="4">
    <location>
        <begin position="289"/>
        <end position="360"/>
    </location>
</feature>
<evidence type="ECO:0000313" key="6">
    <source>
        <dbReference type="EnsemblPlants" id="OB03G24890.1"/>
    </source>
</evidence>
<dbReference type="Gramene" id="OB03G24890.1">
    <property type="protein sequence ID" value="OB03G24890.1"/>
    <property type="gene ID" value="OB03G24890"/>
</dbReference>
<evidence type="ECO:0008006" key="8">
    <source>
        <dbReference type="Google" id="ProtNLM"/>
    </source>
</evidence>
<dbReference type="PANTHER" id="PTHR47127">
    <property type="entry name" value="10A19I.15"/>
    <property type="match status" value="1"/>
</dbReference>
<name>J3LN63_ORYBR</name>
<proteinExistence type="predicted"/>
<dbReference type="InterPro" id="IPR024752">
    <property type="entry name" value="Myb/SANT-like_dom"/>
</dbReference>
<evidence type="ECO:0000259" key="5">
    <source>
        <dbReference type="Pfam" id="PF13359"/>
    </source>
</evidence>
<evidence type="ECO:0000256" key="2">
    <source>
        <dbReference type="ARBA" id="ARBA00022723"/>
    </source>
</evidence>
<dbReference type="OMA" id="QYDEMAI"/>